<protein>
    <recommendedName>
        <fullName evidence="3">Beta-galactosidase trimerisation domain-containing protein</fullName>
    </recommendedName>
</protein>
<dbReference type="STRING" id="320771.Cflav_PD2542"/>
<reference evidence="1 2" key="1">
    <citation type="journal article" date="2011" name="J. Bacteriol.">
        <title>Genome sequence of 'Pedosphaera parvula' Ellin514, an aerobic Verrucomicrobial isolate from pasture soil.</title>
        <authorList>
            <person name="Kant R."/>
            <person name="van Passel M.W."/>
            <person name="Sangwan P."/>
            <person name="Palva A."/>
            <person name="Lucas S."/>
            <person name="Copeland A."/>
            <person name="Lapidus A."/>
            <person name="Glavina Del Rio T."/>
            <person name="Dalin E."/>
            <person name="Tice H."/>
            <person name="Bruce D."/>
            <person name="Goodwin L."/>
            <person name="Pitluck S."/>
            <person name="Chertkov O."/>
            <person name="Larimer F.W."/>
            <person name="Land M.L."/>
            <person name="Hauser L."/>
            <person name="Brettin T.S."/>
            <person name="Detter J.C."/>
            <person name="Han S."/>
            <person name="de Vos W.M."/>
            <person name="Janssen P.H."/>
            <person name="Smidt H."/>
        </authorList>
    </citation>
    <scope>NUCLEOTIDE SEQUENCE [LARGE SCALE GENOMIC DNA]</scope>
    <source>
        <strain evidence="1 2">Ellin514</strain>
    </source>
</reference>
<gene>
    <name evidence="1" type="ORF">Cflav_PD2542</name>
</gene>
<comment type="caution">
    <text evidence="1">The sequence shown here is derived from an EMBL/GenBank/DDBJ whole genome shotgun (WGS) entry which is preliminary data.</text>
</comment>
<organism evidence="1 2">
    <name type="scientific">Pedosphaera parvula (strain Ellin514)</name>
    <dbReference type="NCBI Taxonomy" id="320771"/>
    <lineage>
        <taxon>Bacteria</taxon>
        <taxon>Pseudomonadati</taxon>
        <taxon>Verrucomicrobiota</taxon>
        <taxon>Pedosphaerae</taxon>
        <taxon>Pedosphaerales</taxon>
        <taxon>Pedosphaeraceae</taxon>
        <taxon>Pedosphaera</taxon>
    </lineage>
</organism>
<evidence type="ECO:0000313" key="1">
    <source>
        <dbReference type="EMBL" id="EEF59721.1"/>
    </source>
</evidence>
<dbReference type="Proteomes" id="UP000003688">
    <property type="component" value="Unassembled WGS sequence"/>
</dbReference>
<dbReference type="EMBL" id="ABOX02000024">
    <property type="protein sequence ID" value="EEF59721.1"/>
    <property type="molecule type" value="Genomic_DNA"/>
</dbReference>
<proteinExistence type="predicted"/>
<sequence precursor="true">MHPMLMNFVVYGLLASALIPVSLFGKDVPTSFPVDPSQGMERTCFQTSKPFSSNGDLRSDVAIVYGIDEGLPDRIATWRERGYRIHVMSGASWGKYYDYVDGRFDGTNHLDEAQTERNGNKIGHGEGMYYMSPGENYGKYLCVGVQRALDAGAEAIHLEEPEFWVRAGYSEGFKREWQTYYGEAWQPPHTSVDAQWRASKLKYYLYRRALQQVFDYVQAYNQRTGRKVRCYVPTHSLLNYSHWHIVSPESSLAQLNGCDGYIAQVWTGTSRTPNVYRGQLRERTFETAFLEYGAMQNLVRSTGRTVWYLNDPIEDNPNHDWEDYRTNWESTLVASLLQPDVWRYEVAPWPERIFGRKYPKKDGHGEREAIPPTYATELQTVMSSLNDINQSKVKWDCGSQGIGFVVSDSLMFERGEPVISDEHMSHIYGMALPFVKRGMPITPVQLENVNIAHYLDGFKVLLLTYQGMKPLTPEVHAGLAKWVKQGGVLVVCDDDKDPYNQIREWWNQNGLKYSTPREHLFEQLGWKDQGAARDEAQSVKCGRGKVIWLRESPVRFAESKDRENQLVGIVQDASKGAGVKWQESNYLLLRRGPYLIAAGMGESDDNKEKVLQGKLVNLFDPELKVQDSITVKPGSRYFLLDLDAVSGGKTRVLASACKALPYKQDGKSLSLTVEGVANTLAIVLLHAGKSPQTVTLDGKAVNDFKFDTKQKLLWVRFENESVPRKLEIQF</sequence>
<name>B9XK83_PEDPL</name>
<evidence type="ECO:0000313" key="2">
    <source>
        <dbReference type="Proteomes" id="UP000003688"/>
    </source>
</evidence>
<keyword evidence="2" id="KW-1185">Reference proteome</keyword>
<evidence type="ECO:0008006" key="3">
    <source>
        <dbReference type="Google" id="ProtNLM"/>
    </source>
</evidence>
<dbReference type="AlphaFoldDB" id="B9XK83"/>
<accession>B9XK83</accession>